<proteinExistence type="inferred from homology"/>
<dbReference type="InterPro" id="IPR013325">
    <property type="entry name" value="RNA_pol_sigma_r2"/>
</dbReference>
<evidence type="ECO:0000256" key="3">
    <source>
        <dbReference type="ARBA" id="ARBA00023082"/>
    </source>
</evidence>
<dbReference type="Gene3D" id="1.10.1740.10">
    <property type="match status" value="1"/>
</dbReference>
<dbReference type="NCBIfam" id="TIGR02937">
    <property type="entry name" value="sigma70-ECF"/>
    <property type="match status" value="1"/>
</dbReference>
<keyword evidence="3" id="KW-0731">Sigma factor</keyword>
<dbReference type="InterPro" id="IPR039425">
    <property type="entry name" value="RNA_pol_sigma-70-like"/>
</dbReference>
<dbReference type="GO" id="GO:0006352">
    <property type="term" value="P:DNA-templated transcription initiation"/>
    <property type="evidence" value="ECO:0007669"/>
    <property type="project" value="InterPro"/>
</dbReference>
<protein>
    <submittedName>
        <fullName evidence="7">RNA polymerase sigma-70 factor, ECF subfamily</fullName>
    </submittedName>
</protein>
<evidence type="ECO:0000313" key="7">
    <source>
        <dbReference type="EMBL" id="SFR31926.1"/>
    </source>
</evidence>
<dbReference type="InterPro" id="IPR014284">
    <property type="entry name" value="RNA_pol_sigma-70_dom"/>
</dbReference>
<gene>
    <name evidence="7" type="ORF">SAMN04490243_0390</name>
</gene>
<evidence type="ECO:0000259" key="6">
    <source>
        <dbReference type="Pfam" id="PF08281"/>
    </source>
</evidence>
<dbReference type="InterPro" id="IPR007627">
    <property type="entry name" value="RNA_pol_sigma70_r2"/>
</dbReference>
<dbReference type="InterPro" id="IPR036388">
    <property type="entry name" value="WH-like_DNA-bd_sf"/>
</dbReference>
<dbReference type="PANTHER" id="PTHR43133">
    <property type="entry name" value="RNA POLYMERASE ECF-TYPE SIGMA FACTO"/>
    <property type="match status" value="1"/>
</dbReference>
<dbReference type="SUPFAM" id="SSF88659">
    <property type="entry name" value="Sigma3 and sigma4 domains of RNA polymerase sigma factors"/>
    <property type="match status" value="1"/>
</dbReference>
<evidence type="ECO:0000259" key="5">
    <source>
        <dbReference type="Pfam" id="PF04542"/>
    </source>
</evidence>
<evidence type="ECO:0000256" key="1">
    <source>
        <dbReference type="ARBA" id="ARBA00010641"/>
    </source>
</evidence>
<evidence type="ECO:0000256" key="2">
    <source>
        <dbReference type="ARBA" id="ARBA00023015"/>
    </source>
</evidence>
<reference evidence="7 8" key="1">
    <citation type="submission" date="2016-10" db="EMBL/GenBank/DDBJ databases">
        <authorList>
            <person name="de Groot N.N."/>
        </authorList>
    </citation>
    <scope>NUCLEOTIDE SEQUENCE [LARGE SCALE GENOMIC DNA]</scope>
    <source>
        <strain evidence="7 8">DSM 21019</strain>
    </source>
</reference>
<dbReference type="Pfam" id="PF04542">
    <property type="entry name" value="Sigma70_r2"/>
    <property type="match status" value="1"/>
</dbReference>
<dbReference type="PANTHER" id="PTHR43133:SF51">
    <property type="entry name" value="RNA POLYMERASE SIGMA FACTOR"/>
    <property type="match status" value="1"/>
</dbReference>
<feature type="domain" description="RNA polymerase sigma-70 region 2" evidence="5">
    <location>
        <begin position="32"/>
        <end position="98"/>
    </location>
</feature>
<feature type="domain" description="RNA polymerase sigma factor 70 region 4 type 2" evidence="6">
    <location>
        <begin position="137"/>
        <end position="183"/>
    </location>
</feature>
<dbReference type="InterPro" id="IPR013249">
    <property type="entry name" value="RNA_pol_sigma70_r4_t2"/>
</dbReference>
<dbReference type="Pfam" id="PF08281">
    <property type="entry name" value="Sigma70_r4_2"/>
    <property type="match status" value="1"/>
</dbReference>
<dbReference type="AlphaFoldDB" id="A0A1I6FPS3"/>
<keyword evidence="4" id="KW-0804">Transcription</keyword>
<evidence type="ECO:0000256" key="4">
    <source>
        <dbReference type="ARBA" id="ARBA00023163"/>
    </source>
</evidence>
<comment type="similarity">
    <text evidence="1">Belongs to the sigma-70 factor family. ECF subfamily.</text>
</comment>
<evidence type="ECO:0000313" key="8">
    <source>
        <dbReference type="Proteomes" id="UP000199534"/>
    </source>
</evidence>
<sequence>MELKGSPENLLTDEELVAAIVRNRNAELFGQIYDRYAQRVYNKCRGFARSEAEAEDLTQDVFLHLFLKLPTFKGASRFSTWVYSLTYNFCVNYVNRDKQRKMSDKAVRDTEIEEEELLEEIDEQEFMQMQAEKLAIALQQIDAADRALLLLKYQDGLSIKELQESMELGESAIKMRLKRARAKVMDEYRKIT</sequence>
<dbReference type="GO" id="GO:0003677">
    <property type="term" value="F:DNA binding"/>
    <property type="evidence" value="ECO:0007669"/>
    <property type="project" value="InterPro"/>
</dbReference>
<dbReference type="RefSeq" id="WP_245759710.1">
    <property type="nucleotide sequence ID" value="NZ_FOYQ01000001.1"/>
</dbReference>
<dbReference type="SUPFAM" id="SSF88946">
    <property type="entry name" value="Sigma2 domain of RNA polymerase sigma factors"/>
    <property type="match status" value="1"/>
</dbReference>
<dbReference type="EMBL" id="FOYQ01000001">
    <property type="protein sequence ID" value="SFR31926.1"/>
    <property type="molecule type" value="Genomic_DNA"/>
</dbReference>
<dbReference type="Proteomes" id="UP000199534">
    <property type="component" value="Unassembled WGS sequence"/>
</dbReference>
<dbReference type="InterPro" id="IPR013324">
    <property type="entry name" value="RNA_pol_sigma_r3/r4-like"/>
</dbReference>
<accession>A0A1I6FPS3</accession>
<keyword evidence="8" id="KW-1185">Reference proteome</keyword>
<dbReference type="GO" id="GO:0016987">
    <property type="term" value="F:sigma factor activity"/>
    <property type="evidence" value="ECO:0007669"/>
    <property type="project" value="UniProtKB-KW"/>
</dbReference>
<dbReference type="Gene3D" id="1.10.10.10">
    <property type="entry name" value="Winged helix-like DNA-binding domain superfamily/Winged helix DNA-binding domain"/>
    <property type="match status" value="1"/>
</dbReference>
<dbReference type="STRING" id="400055.SAMN04490243_0390"/>
<keyword evidence="2" id="KW-0805">Transcription regulation</keyword>
<organism evidence="7 8">
    <name type="scientific">Robiginitalea myxolifaciens</name>
    <dbReference type="NCBI Taxonomy" id="400055"/>
    <lineage>
        <taxon>Bacteria</taxon>
        <taxon>Pseudomonadati</taxon>
        <taxon>Bacteroidota</taxon>
        <taxon>Flavobacteriia</taxon>
        <taxon>Flavobacteriales</taxon>
        <taxon>Flavobacteriaceae</taxon>
        <taxon>Robiginitalea</taxon>
    </lineage>
</organism>
<name>A0A1I6FPS3_9FLAO</name>